<dbReference type="GO" id="GO:0006730">
    <property type="term" value="P:one-carbon metabolic process"/>
    <property type="evidence" value="ECO:0007669"/>
    <property type="project" value="TreeGrafter"/>
</dbReference>
<keyword evidence="3" id="KW-0949">S-adenosyl-L-methionine</keyword>
<keyword evidence="1" id="KW-0489">Methyltransferase</keyword>
<dbReference type="PANTHER" id="PTHR16458:SF2">
    <property type="entry name" value="GLYCINE N-METHYLTRANSFERASE"/>
    <property type="match status" value="1"/>
</dbReference>
<name>A0A317C9Q4_9GAMM</name>
<accession>A0A317C9Q4</accession>
<organism evidence="5 6">
    <name type="scientific">Leucothrix pacifica</name>
    <dbReference type="NCBI Taxonomy" id="1247513"/>
    <lineage>
        <taxon>Bacteria</taxon>
        <taxon>Pseudomonadati</taxon>
        <taxon>Pseudomonadota</taxon>
        <taxon>Gammaproteobacteria</taxon>
        <taxon>Thiotrichales</taxon>
        <taxon>Thiotrichaceae</taxon>
        <taxon>Leucothrix</taxon>
    </lineage>
</organism>
<evidence type="ECO:0000256" key="2">
    <source>
        <dbReference type="ARBA" id="ARBA00022679"/>
    </source>
</evidence>
<dbReference type="GO" id="GO:0032259">
    <property type="term" value="P:methylation"/>
    <property type="evidence" value="ECO:0007669"/>
    <property type="project" value="UniProtKB-KW"/>
</dbReference>
<dbReference type="GO" id="GO:1901052">
    <property type="term" value="P:sarcosine metabolic process"/>
    <property type="evidence" value="ECO:0007669"/>
    <property type="project" value="TreeGrafter"/>
</dbReference>
<protein>
    <recommendedName>
        <fullName evidence="4">Methyltransferase domain-containing protein</fullName>
    </recommendedName>
</protein>
<sequence>MSDQRRSLQEFAKQWDYRARELWGSDYAQVLADLLKSHDVEMVLDCAGGTGFPAIEFKQQGLNISYSDGSPDMLAFFNARRKEEKLTIPTYLSSWHELPMRVPYSYDAVLCRGNSLLFSGAYCDDAPLDRTTALSAMQQALDGMFSKVAEGGFLYIDIPTPEKAKPETPYHMTGTDSLTFKVKTTVSYDPETQLRTTIDVINNLLSNTETEISAHNYPIDEQELFEMLRNAGFEKIEKSPVQEASFMDAYLAFKPPAQ</sequence>
<dbReference type="InterPro" id="IPR029063">
    <property type="entry name" value="SAM-dependent_MTases_sf"/>
</dbReference>
<evidence type="ECO:0000313" key="5">
    <source>
        <dbReference type="EMBL" id="PWQ95109.1"/>
    </source>
</evidence>
<dbReference type="Pfam" id="PF13649">
    <property type="entry name" value="Methyltransf_25"/>
    <property type="match status" value="1"/>
</dbReference>
<proteinExistence type="predicted"/>
<dbReference type="InterPro" id="IPR014369">
    <property type="entry name" value="Gly/Sar_N_MeTrfase"/>
</dbReference>
<dbReference type="RefSeq" id="WP_109838555.1">
    <property type="nucleotide sequence ID" value="NZ_QGKM01000047.1"/>
</dbReference>
<dbReference type="PANTHER" id="PTHR16458">
    <property type="entry name" value="GLYCINE N-METHYLTRANSFERASE"/>
    <property type="match status" value="1"/>
</dbReference>
<dbReference type="SUPFAM" id="SSF53335">
    <property type="entry name" value="S-adenosyl-L-methionine-dependent methyltransferases"/>
    <property type="match status" value="1"/>
</dbReference>
<dbReference type="EMBL" id="QGKM01000047">
    <property type="protein sequence ID" value="PWQ95109.1"/>
    <property type="molecule type" value="Genomic_DNA"/>
</dbReference>
<dbReference type="Proteomes" id="UP000245539">
    <property type="component" value="Unassembled WGS sequence"/>
</dbReference>
<feature type="domain" description="Methyltransferase" evidence="4">
    <location>
        <begin position="43"/>
        <end position="116"/>
    </location>
</feature>
<evidence type="ECO:0000256" key="3">
    <source>
        <dbReference type="ARBA" id="ARBA00022691"/>
    </source>
</evidence>
<keyword evidence="2" id="KW-0808">Transferase</keyword>
<evidence type="ECO:0000259" key="4">
    <source>
        <dbReference type="Pfam" id="PF13649"/>
    </source>
</evidence>
<reference evidence="5 6" key="1">
    <citation type="submission" date="2018-05" db="EMBL/GenBank/DDBJ databases">
        <title>Leucothrix arctica sp. nov., isolated from Arctic seawater.</title>
        <authorList>
            <person name="Choi A."/>
            <person name="Baek K."/>
        </authorList>
    </citation>
    <scope>NUCLEOTIDE SEQUENCE [LARGE SCALE GENOMIC DNA]</scope>
    <source>
        <strain evidence="5 6">JCM 18388</strain>
    </source>
</reference>
<dbReference type="OrthoDB" id="9772751at2"/>
<evidence type="ECO:0000313" key="6">
    <source>
        <dbReference type="Proteomes" id="UP000245539"/>
    </source>
</evidence>
<dbReference type="Gene3D" id="3.40.50.150">
    <property type="entry name" value="Vaccinia Virus protein VP39"/>
    <property type="match status" value="1"/>
</dbReference>
<dbReference type="InterPro" id="IPR041698">
    <property type="entry name" value="Methyltransf_25"/>
</dbReference>
<dbReference type="AlphaFoldDB" id="A0A317C9Q4"/>
<keyword evidence="6" id="KW-1185">Reference proteome</keyword>
<dbReference type="GO" id="GO:0042802">
    <property type="term" value="F:identical protein binding"/>
    <property type="evidence" value="ECO:0007669"/>
    <property type="project" value="TreeGrafter"/>
</dbReference>
<dbReference type="GO" id="GO:0017174">
    <property type="term" value="F:glycine N-methyltransferase activity"/>
    <property type="evidence" value="ECO:0007669"/>
    <property type="project" value="InterPro"/>
</dbReference>
<dbReference type="CDD" id="cd02440">
    <property type="entry name" value="AdoMet_MTases"/>
    <property type="match status" value="1"/>
</dbReference>
<dbReference type="GO" id="GO:0006111">
    <property type="term" value="P:regulation of gluconeogenesis"/>
    <property type="evidence" value="ECO:0007669"/>
    <property type="project" value="TreeGrafter"/>
</dbReference>
<dbReference type="GO" id="GO:0051289">
    <property type="term" value="P:protein homotetramerization"/>
    <property type="evidence" value="ECO:0007669"/>
    <property type="project" value="TreeGrafter"/>
</dbReference>
<dbReference type="GO" id="GO:0046498">
    <property type="term" value="P:S-adenosylhomocysteine metabolic process"/>
    <property type="evidence" value="ECO:0007669"/>
    <property type="project" value="TreeGrafter"/>
</dbReference>
<dbReference type="GO" id="GO:0005829">
    <property type="term" value="C:cytosol"/>
    <property type="evidence" value="ECO:0007669"/>
    <property type="project" value="TreeGrafter"/>
</dbReference>
<dbReference type="GO" id="GO:0046500">
    <property type="term" value="P:S-adenosylmethionine metabolic process"/>
    <property type="evidence" value="ECO:0007669"/>
    <property type="project" value="TreeGrafter"/>
</dbReference>
<gene>
    <name evidence="5" type="ORF">DKW60_15415</name>
</gene>
<dbReference type="GO" id="GO:1904047">
    <property type="term" value="F:S-adenosyl-L-methionine binding"/>
    <property type="evidence" value="ECO:0007669"/>
    <property type="project" value="TreeGrafter"/>
</dbReference>
<evidence type="ECO:0000256" key="1">
    <source>
        <dbReference type="ARBA" id="ARBA00022603"/>
    </source>
</evidence>
<comment type="caution">
    <text evidence="5">The sequence shown here is derived from an EMBL/GenBank/DDBJ whole genome shotgun (WGS) entry which is preliminary data.</text>
</comment>
<dbReference type="GO" id="GO:0016594">
    <property type="term" value="F:glycine binding"/>
    <property type="evidence" value="ECO:0007669"/>
    <property type="project" value="TreeGrafter"/>
</dbReference>